<proteinExistence type="predicted"/>
<evidence type="ECO:0000313" key="1">
    <source>
        <dbReference type="EMBL" id="MEE6126037.1"/>
    </source>
</evidence>
<protein>
    <recommendedName>
        <fullName evidence="3">AraC family transcriptional regulator</fullName>
    </recommendedName>
</protein>
<sequence length="252" mass="29511">MNFYIVSLLDALAEQNLSVFCKLNFVKSAVLFSDLHVISKHFKVVTDFYFSFLKNLEFIPENAFTRDHFGYYSFTEDNGYDQSIKEVVRNLNQTRLAFNDVFPVQVRYTDKSNMHLVVGLCRAESVKRGFLHIVDLNLPKEEIKNTPQNVIYVKEILKSYNPDNSQNLKEFIEAKGFIYSHFRRDCKICFGDSFYSFWLKGKMLDAVDDIIFTPMSLKQVAFKNRFLDYQNMYKAFMRHGVGLTTIPRLANL</sequence>
<dbReference type="EMBL" id="JAZGJU010000002">
    <property type="protein sequence ID" value="MEE6126037.1"/>
    <property type="molecule type" value="Genomic_DNA"/>
</dbReference>
<reference evidence="1 2" key="1">
    <citation type="submission" date="2024-01" db="EMBL/GenBank/DDBJ databases">
        <title>Whole genome of Chryseobacterium arthrosphaerae NNCa 2741.</title>
        <authorList>
            <person name="Boriskina E.V."/>
            <person name="Gordinskaya N.A."/>
            <person name="Kropotov V.S."/>
            <person name="Alekseeva A.E."/>
            <person name="Makhova M.A."/>
            <person name="Kryazhev D.V."/>
            <person name="Shkurkina I.S."/>
        </authorList>
    </citation>
    <scope>NUCLEOTIDE SEQUENCE [LARGE SCALE GENOMIC DNA]</scope>
    <source>
        <strain evidence="1 2">NNCa 2741</strain>
    </source>
</reference>
<evidence type="ECO:0000313" key="2">
    <source>
        <dbReference type="Proteomes" id="UP001350005"/>
    </source>
</evidence>
<name>A0ABU7QTW9_9FLAO</name>
<dbReference type="RefSeq" id="WP_330937252.1">
    <property type="nucleotide sequence ID" value="NZ_JAZGJU010000002.1"/>
</dbReference>
<evidence type="ECO:0008006" key="3">
    <source>
        <dbReference type="Google" id="ProtNLM"/>
    </source>
</evidence>
<accession>A0ABU7QTW9</accession>
<organism evidence="1 2">
    <name type="scientific">Chryseobacterium arthrosphaerae</name>
    <dbReference type="NCBI Taxonomy" id="651561"/>
    <lineage>
        <taxon>Bacteria</taxon>
        <taxon>Pseudomonadati</taxon>
        <taxon>Bacteroidota</taxon>
        <taxon>Flavobacteriia</taxon>
        <taxon>Flavobacteriales</taxon>
        <taxon>Weeksellaceae</taxon>
        <taxon>Chryseobacterium group</taxon>
        <taxon>Chryseobacterium</taxon>
    </lineage>
</organism>
<dbReference type="Proteomes" id="UP001350005">
    <property type="component" value="Unassembled WGS sequence"/>
</dbReference>
<keyword evidence="2" id="KW-1185">Reference proteome</keyword>
<gene>
    <name evidence="1" type="ORF">V2E39_01410</name>
</gene>
<comment type="caution">
    <text evidence="1">The sequence shown here is derived from an EMBL/GenBank/DDBJ whole genome shotgun (WGS) entry which is preliminary data.</text>
</comment>